<dbReference type="Proteomes" id="UP001595699">
    <property type="component" value="Unassembled WGS sequence"/>
</dbReference>
<dbReference type="EMBL" id="JBHRZH010000021">
    <property type="protein sequence ID" value="MFC3763942.1"/>
    <property type="molecule type" value="Genomic_DNA"/>
</dbReference>
<evidence type="ECO:0000313" key="3">
    <source>
        <dbReference type="EMBL" id="MFC3763942.1"/>
    </source>
</evidence>
<feature type="domain" description="YheO-like" evidence="1">
    <location>
        <begin position="12"/>
        <end position="109"/>
    </location>
</feature>
<dbReference type="Pfam" id="PF08348">
    <property type="entry name" value="PAS_6"/>
    <property type="match status" value="1"/>
</dbReference>
<keyword evidence="4" id="KW-1185">Reference proteome</keyword>
<dbReference type="InterPro" id="IPR039445">
    <property type="entry name" value="DauR-like_HTH"/>
</dbReference>
<evidence type="ECO:0000259" key="2">
    <source>
        <dbReference type="Pfam" id="PF13309"/>
    </source>
</evidence>
<feature type="domain" description="Transcriptional regulator DauR-like HTH" evidence="2">
    <location>
        <begin position="138"/>
        <end position="196"/>
    </location>
</feature>
<dbReference type="RefSeq" id="WP_205120871.1">
    <property type="nucleotide sequence ID" value="NZ_JAFBCM010000001.1"/>
</dbReference>
<dbReference type="PANTHER" id="PTHR35568">
    <property type="entry name" value="TRANSCRIPTIONAL REGULATOR DAUR"/>
    <property type="match status" value="1"/>
</dbReference>
<organism evidence="3 4">
    <name type="scientific">Tenggerimyces flavus</name>
    <dbReference type="NCBI Taxonomy" id="1708749"/>
    <lineage>
        <taxon>Bacteria</taxon>
        <taxon>Bacillati</taxon>
        <taxon>Actinomycetota</taxon>
        <taxon>Actinomycetes</taxon>
        <taxon>Propionibacteriales</taxon>
        <taxon>Nocardioidaceae</taxon>
        <taxon>Tenggerimyces</taxon>
    </lineage>
</organism>
<dbReference type="PANTHER" id="PTHR35568:SF1">
    <property type="entry name" value="TRANSCRIPTIONAL REGULATOR DAUR"/>
    <property type="match status" value="1"/>
</dbReference>
<evidence type="ECO:0000259" key="1">
    <source>
        <dbReference type="Pfam" id="PF08348"/>
    </source>
</evidence>
<comment type="caution">
    <text evidence="3">The sequence shown here is derived from an EMBL/GenBank/DDBJ whole genome shotgun (WGS) entry which is preliminary data.</text>
</comment>
<dbReference type="InterPro" id="IPR039446">
    <property type="entry name" value="DauR-like"/>
</dbReference>
<accession>A0ABV7YG70</accession>
<dbReference type="InterPro" id="IPR013559">
    <property type="entry name" value="YheO"/>
</dbReference>
<proteinExistence type="predicted"/>
<protein>
    <submittedName>
        <fullName evidence="3">Transcriptional regulator</fullName>
    </submittedName>
</protein>
<dbReference type="Pfam" id="PF13309">
    <property type="entry name" value="HTH_22"/>
    <property type="match status" value="1"/>
</dbReference>
<sequence length="201" mass="21919">MGRYKPPAWVGTYAPVVEAVVALLHPYAEVVLHDVKPDKVAAIWNSWSGRAPGDRSLITADDLPTDGKVLGPYEKVGTDGHRITSVSVLVEGGAGLLCVNLDRSPLDEAIDVLSRFAAAVEPRPEALFERDWREQIALTVDAWCRDQHVARDRLSRTQRLALVGHIDAQGLFATRRAAEHLALALGISRASVYALIKEARA</sequence>
<reference evidence="4" key="1">
    <citation type="journal article" date="2019" name="Int. J. Syst. Evol. Microbiol.">
        <title>The Global Catalogue of Microorganisms (GCM) 10K type strain sequencing project: providing services to taxonomists for standard genome sequencing and annotation.</title>
        <authorList>
            <consortium name="The Broad Institute Genomics Platform"/>
            <consortium name="The Broad Institute Genome Sequencing Center for Infectious Disease"/>
            <person name="Wu L."/>
            <person name="Ma J."/>
        </authorList>
    </citation>
    <scope>NUCLEOTIDE SEQUENCE [LARGE SCALE GENOMIC DNA]</scope>
    <source>
        <strain evidence="4">CGMCC 4.7241</strain>
    </source>
</reference>
<evidence type="ECO:0000313" key="4">
    <source>
        <dbReference type="Proteomes" id="UP001595699"/>
    </source>
</evidence>
<name>A0ABV7YG70_9ACTN</name>
<gene>
    <name evidence="3" type="ORF">ACFOUW_24110</name>
</gene>